<gene>
    <name evidence="1" type="ORF">BTMF_LOCUS4547</name>
</gene>
<evidence type="ECO:0000313" key="3">
    <source>
        <dbReference type="WBParaSite" id="BTMF_0000526201-mRNA-1"/>
    </source>
</evidence>
<dbReference type="AlphaFoldDB" id="A0A0R3QFW4"/>
<dbReference type="WBParaSite" id="BTMF_0000526201-mRNA-1">
    <property type="protein sequence ID" value="BTMF_0000526201-mRNA-1"/>
    <property type="gene ID" value="BTMF_0000526201"/>
</dbReference>
<evidence type="ECO:0000313" key="2">
    <source>
        <dbReference type="Proteomes" id="UP000280834"/>
    </source>
</evidence>
<sequence length="57" mass="6691">MNYDVTSKYNLMLEILLKGIKKEHLEETLFVVLDHRIQVRTSPTDFHVTRMTDLVGT</sequence>
<keyword evidence="2" id="KW-1185">Reference proteome</keyword>
<dbReference type="EMBL" id="UZAG01004534">
    <property type="protein sequence ID" value="VDO16965.1"/>
    <property type="molecule type" value="Genomic_DNA"/>
</dbReference>
<organism evidence="3">
    <name type="scientific">Brugia timori</name>
    <dbReference type="NCBI Taxonomy" id="42155"/>
    <lineage>
        <taxon>Eukaryota</taxon>
        <taxon>Metazoa</taxon>
        <taxon>Ecdysozoa</taxon>
        <taxon>Nematoda</taxon>
        <taxon>Chromadorea</taxon>
        <taxon>Rhabditida</taxon>
        <taxon>Spirurina</taxon>
        <taxon>Spiruromorpha</taxon>
        <taxon>Filarioidea</taxon>
        <taxon>Onchocercidae</taxon>
        <taxon>Brugia</taxon>
    </lineage>
</organism>
<proteinExistence type="predicted"/>
<dbReference type="Proteomes" id="UP000280834">
    <property type="component" value="Unassembled WGS sequence"/>
</dbReference>
<protein>
    <submittedName>
        <fullName evidence="3">Transcriptional regulator</fullName>
    </submittedName>
</protein>
<accession>A0A0R3QFW4</accession>
<reference evidence="1 2" key="2">
    <citation type="submission" date="2018-11" db="EMBL/GenBank/DDBJ databases">
        <authorList>
            <consortium name="Pathogen Informatics"/>
        </authorList>
    </citation>
    <scope>NUCLEOTIDE SEQUENCE [LARGE SCALE GENOMIC DNA]</scope>
</reference>
<reference evidence="3" key="1">
    <citation type="submission" date="2017-02" db="UniProtKB">
        <authorList>
            <consortium name="WormBaseParasite"/>
        </authorList>
    </citation>
    <scope>IDENTIFICATION</scope>
</reference>
<name>A0A0R3QFW4_9BILA</name>
<evidence type="ECO:0000313" key="1">
    <source>
        <dbReference type="EMBL" id="VDO16965.1"/>
    </source>
</evidence>